<gene>
    <name evidence="2" type="ORF">HUK84_00890</name>
</gene>
<comment type="caution">
    <text evidence="2">The sequence shown here is derived from an EMBL/GenBank/DDBJ whole genome shotgun (WGS) entry which is preliminary data.</text>
</comment>
<evidence type="ECO:0000313" key="3">
    <source>
        <dbReference type="Proteomes" id="UP000534870"/>
    </source>
</evidence>
<reference evidence="2 3" key="1">
    <citation type="submission" date="2020-06" db="EMBL/GenBank/DDBJ databases">
        <title>Description of novel acetic acid bacteria.</title>
        <authorList>
            <person name="Sombolestani A."/>
        </authorList>
    </citation>
    <scope>NUCLEOTIDE SEQUENCE [LARGE SCALE GENOMIC DNA]</scope>
    <source>
        <strain evidence="2 3">LMG 31431</strain>
    </source>
</reference>
<organism evidence="2 3">
    <name type="scientific">Nguyenibacter vanlangensis</name>
    <dbReference type="NCBI Taxonomy" id="1216886"/>
    <lineage>
        <taxon>Bacteria</taxon>
        <taxon>Pseudomonadati</taxon>
        <taxon>Pseudomonadota</taxon>
        <taxon>Alphaproteobacteria</taxon>
        <taxon>Acetobacterales</taxon>
        <taxon>Acetobacteraceae</taxon>
        <taxon>Nguyenibacter</taxon>
    </lineage>
</organism>
<evidence type="ECO:0000256" key="1">
    <source>
        <dbReference type="SAM" id="MobiDB-lite"/>
    </source>
</evidence>
<dbReference type="RefSeq" id="WP_176638518.1">
    <property type="nucleotide sequence ID" value="NZ_JABXXP010000003.1"/>
</dbReference>
<feature type="compositionally biased region" description="Acidic residues" evidence="1">
    <location>
        <begin position="279"/>
        <end position="292"/>
    </location>
</feature>
<feature type="region of interest" description="Disordered" evidence="1">
    <location>
        <begin position="214"/>
        <end position="300"/>
    </location>
</feature>
<dbReference type="Proteomes" id="UP000534870">
    <property type="component" value="Unassembled WGS sequence"/>
</dbReference>
<dbReference type="AlphaFoldDB" id="A0A7Y7ITA9"/>
<feature type="compositionally biased region" description="Acidic residues" evidence="1">
    <location>
        <begin position="233"/>
        <end position="242"/>
    </location>
</feature>
<dbReference type="Pfam" id="PF09979">
    <property type="entry name" value="DUF2213"/>
    <property type="match status" value="1"/>
</dbReference>
<evidence type="ECO:0000313" key="2">
    <source>
        <dbReference type="EMBL" id="NVN09718.1"/>
    </source>
</evidence>
<dbReference type="EMBL" id="JABXXP010000003">
    <property type="protein sequence ID" value="NVN09718.1"/>
    <property type="molecule type" value="Genomic_DNA"/>
</dbReference>
<name>A0A7Y7ITA9_9PROT</name>
<dbReference type="InterPro" id="IPR016913">
    <property type="entry name" value="UCP029215"/>
</dbReference>
<proteinExistence type="predicted"/>
<feature type="compositionally biased region" description="Basic and acidic residues" evidence="1">
    <location>
        <begin position="243"/>
        <end position="278"/>
    </location>
</feature>
<protein>
    <submittedName>
        <fullName evidence="2">DUF2213 domain-containing protein</fullName>
    </submittedName>
</protein>
<sequence length="400" mass="43099">MTHALAYDRVGSVRITDEDGRLYIARTHISKATVNGYYGREIPNASTLGLDPNRIYQLLRHPDELERAAASFNNIPVLIEHVHVTADTPRKDIVAGSTGSDAEFADPYLDNSMAIWDGEAIELIKSGEQRELSCAYRYEADMTPGTYQGVPYDGVMRNIRGNHVALVEKGRAGSDVLVADAKPTGVKTMRTAGQYLARLSAAIASGKLAMDASEEDAKKCMDEENSGVTESATEADDEDENENEKKPAKDEGPMKPEGARKASDKSAKDKGKDEKPCATDDDDDGEGAEDDEKERKANDAAIQKRIDAALAHDRAIRKGADEARRAVRALVGDVIGMDSAGDIYRYALKEVGVPTDGVNDAGLKALVGVALNARAARVPVMASDSADFSTRFGVPTPRKL</sequence>
<accession>A0A7Y7ITA9</accession>